<evidence type="ECO:0000313" key="3">
    <source>
        <dbReference type="EMBL" id="ANY85176.1"/>
    </source>
</evidence>
<dbReference type="NCBIfam" id="TIGR03454">
    <property type="entry name" value="partition_RepB"/>
    <property type="match status" value="1"/>
</dbReference>
<dbReference type="SMART" id="SM00470">
    <property type="entry name" value="ParB"/>
    <property type="match status" value="1"/>
</dbReference>
<dbReference type="GO" id="GO:0003677">
    <property type="term" value="F:DNA binding"/>
    <property type="evidence" value="ECO:0007669"/>
    <property type="project" value="InterPro"/>
</dbReference>
<dbReference type="InterPro" id="IPR003115">
    <property type="entry name" value="ParB_N"/>
</dbReference>
<comment type="similarity">
    <text evidence="1">Belongs to the ParB family.</text>
</comment>
<dbReference type="InterPro" id="IPR036086">
    <property type="entry name" value="ParB/Sulfiredoxin_sf"/>
</dbReference>
<dbReference type="KEGG" id="moc:BB934_44080"/>
<protein>
    <submittedName>
        <fullName evidence="3">Plasmid partitioning protein RepB</fullName>
    </submittedName>
</protein>
<dbReference type="InterPro" id="IPR017819">
    <property type="entry name" value="Plasmid_partition_RepB"/>
</dbReference>
<evidence type="ECO:0000256" key="1">
    <source>
        <dbReference type="ARBA" id="ARBA00006295"/>
    </source>
</evidence>
<dbReference type="InterPro" id="IPR011111">
    <property type="entry name" value="Plasmid_RepB"/>
</dbReference>
<dbReference type="InterPro" id="IPR004437">
    <property type="entry name" value="ParB/RepB/Spo0J"/>
</dbReference>
<dbReference type="PANTHER" id="PTHR33375:SF1">
    <property type="entry name" value="CHROMOSOME-PARTITIONING PROTEIN PARB-RELATED"/>
    <property type="match status" value="1"/>
</dbReference>
<dbReference type="Gene3D" id="1.10.10.2830">
    <property type="match status" value="1"/>
</dbReference>
<dbReference type="GO" id="GO:0005694">
    <property type="term" value="C:chromosome"/>
    <property type="evidence" value="ECO:0007669"/>
    <property type="project" value="TreeGrafter"/>
</dbReference>
<evidence type="ECO:0000259" key="2">
    <source>
        <dbReference type="SMART" id="SM00470"/>
    </source>
</evidence>
<feature type="domain" description="ParB-like N-terminal" evidence="2">
    <location>
        <begin position="91"/>
        <end position="182"/>
    </location>
</feature>
<accession>A0A1B2EYZ4</accession>
<dbReference type="PANTHER" id="PTHR33375">
    <property type="entry name" value="CHROMOSOME-PARTITIONING PROTEIN PARB-RELATED"/>
    <property type="match status" value="1"/>
</dbReference>
<dbReference type="EMBL" id="CP016620">
    <property type="protein sequence ID" value="ANY85176.1"/>
    <property type="molecule type" value="Genomic_DNA"/>
</dbReference>
<dbReference type="Pfam" id="PF07506">
    <property type="entry name" value="RepB"/>
    <property type="match status" value="1"/>
</dbReference>
<dbReference type="Pfam" id="PF02195">
    <property type="entry name" value="ParB_N"/>
    <property type="match status" value="1"/>
</dbReference>
<name>A0A1B2EYZ4_9HYPH</name>
<dbReference type="InterPro" id="IPR050336">
    <property type="entry name" value="Chromosome_partition/occlusion"/>
</dbReference>
<sequence>MGEGLMARDLQAILKANLEQTDEVESPKTVVQMPKQPQPNVDEKRSRFAAMMTEGRAPVGAMGAALENMKGQSEAEISALKAQIESGQTIVEIETDKIDRSFVSDRMDESDDALTSLKEQIKSQGQIVPILVRPHPGIAGRYQIAFGHRRVAAAAALGIKVRAVVKDLSDEDLVIAQGQENNERLDLSYIERARFAATLEERKFTRATIMAALSVRKGDLSSLISIASKIPVDIIDAIGRAPGIGRPRWLDFLELILGANSVDRAREIIKKPDFVKLESDERFLTLFAKLSKKERAAPQNLASESSFWKAPDGRRLARVNDTETKYTLQIDKSIEPEFGSFVFSMLDELYAAYKANKQ</sequence>
<gene>
    <name evidence="3" type="ORF">BB934_44080</name>
</gene>
<dbReference type="SUPFAM" id="SSF110849">
    <property type="entry name" value="ParB/Sulfiredoxin"/>
    <property type="match status" value="1"/>
</dbReference>
<geneLocation type="plasmid" evidence="3">
    <name>unnamed4</name>
</geneLocation>
<dbReference type="GO" id="GO:0007059">
    <property type="term" value="P:chromosome segregation"/>
    <property type="evidence" value="ECO:0007669"/>
    <property type="project" value="TreeGrafter"/>
</dbReference>
<dbReference type="Gene3D" id="3.90.1530.30">
    <property type="match status" value="1"/>
</dbReference>
<keyword evidence="3" id="KW-0614">Plasmid</keyword>
<reference evidence="3" key="1">
    <citation type="submission" date="2016-07" db="EMBL/GenBank/DDBJ databases">
        <title>Microvirga ossetica sp. nov. a new species of rhizobia isolated from root nodules of the legume species Vicia alpestris Steven originated from North Ossetia region in the Caucasus.</title>
        <authorList>
            <person name="Safronova V.I."/>
            <person name="Kuznetsova I.G."/>
            <person name="Sazanova A.L."/>
            <person name="Belimov A."/>
            <person name="Andronov E."/>
            <person name="Osledkin Y.S."/>
            <person name="Onishchuk O.P."/>
            <person name="Kurchak O.N."/>
            <person name="Shaposhnikov A.I."/>
            <person name="Willems A."/>
            <person name="Tikhonovich I.A."/>
        </authorList>
    </citation>
    <scope>NUCLEOTIDE SEQUENCE [LARGE SCALE GENOMIC DNA]</scope>
    <source>
        <strain evidence="3">V5/3M</strain>
        <plasmid evidence="3">unnamed4</plasmid>
    </source>
</reference>
<proteinExistence type="inferred from homology"/>
<organism evidence="3">
    <name type="scientific">Microvirga ossetica</name>
    <dbReference type="NCBI Taxonomy" id="1882682"/>
    <lineage>
        <taxon>Bacteria</taxon>
        <taxon>Pseudomonadati</taxon>
        <taxon>Pseudomonadota</taxon>
        <taxon>Alphaproteobacteria</taxon>
        <taxon>Hyphomicrobiales</taxon>
        <taxon>Methylobacteriaceae</taxon>
        <taxon>Microvirga</taxon>
    </lineage>
</organism>
<dbReference type="InterPro" id="IPR037972">
    <property type="entry name" value="RepB_N"/>
</dbReference>
<dbReference type="CDD" id="cd16405">
    <property type="entry name" value="RepB_like_N"/>
    <property type="match status" value="1"/>
</dbReference>
<dbReference type="AlphaFoldDB" id="A0A1B2EYZ4"/>
<dbReference type="NCBIfam" id="TIGR00180">
    <property type="entry name" value="parB_part"/>
    <property type="match status" value="1"/>
</dbReference>